<dbReference type="EMBL" id="CAUYUJ010018033">
    <property type="protein sequence ID" value="CAK0880048.1"/>
    <property type="molecule type" value="Genomic_DNA"/>
</dbReference>
<evidence type="ECO:0000256" key="1">
    <source>
        <dbReference type="SAM" id="MobiDB-lite"/>
    </source>
</evidence>
<sequence length="152" mass="15165">MRRLPAAARLSLQALVCLWSTRKSSAGSAPDALALLQGSLRVSRSGAAASAEAGAAGSAAAGAGARRAAEGTAAAGWDDAGSTIGDISPRMIDDESSLAESAAAVLAQRRQARERRALAAAAVTEAQAEVLATTVTGALNRVGASLDEHMPE</sequence>
<feature type="non-terminal residue" evidence="3">
    <location>
        <position position="152"/>
    </location>
</feature>
<gene>
    <name evidence="3" type="ORF">PCOR1329_LOCUS63292</name>
</gene>
<evidence type="ECO:0000256" key="2">
    <source>
        <dbReference type="SAM" id="SignalP"/>
    </source>
</evidence>
<feature type="signal peptide" evidence="2">
    <location>
        <begin position="1"/>
        <end position="26"/>
    </location>
</feature>
<proteinExistence type="predicted"/>
<evidence type="ECO:0000313" key="3">
    <source>
        <dbReference type="EMBL" id="CAK0880048.1"/>
    </source>
</evidence>
<organism evidence="3 4">
    <name type="scientific">Prorocentrum cordatum</name>
    <dbReference type="NCBI Taxonomy" id="2364126"/>
    <lineage>
        <taxon>Eukaryota</taxon>
        <taxon>Sar</taxon>
        <taxon>Alveolata</taxon>
        <taxon>Dinophyceae</taxon>
        <taxon>Prorocentrales</taxon>
        <taxon>Prorocentraceae</taxon>
        <taxon>Prorocentrum</taxon>
    </lineage>
</organism>
<comment type="caution">
    <text evidence="3">The sequence shown here is derived from an EMBL/GenBank/DDBJ whole genome shotgun (WGS) entry which is preliminary data.</text>
</comment>
<dbReference type="Proteomes" id="UP001189429">
    <property type="component" value="Unassembled WGS sequence"/>
</dbReference>
<reference evidence="3" key="1">
    <citation type="submission" date="2023-10" db="EMBL/GenBank/DDBJ databases">
        <authorList>
            <person name="Chen Y."/>
            <person name="Shah S."/>
            <person name="Dougan E. K."/>
            <person name="Thang M."/>
            <person name="Chan C."/>
        </authorList>
    </citation>
    <scope>NUCLEOTIDE SEQUENCE [LARGE SCALE GENOMIC DNA]</scope>
</reference>
<keyword evidence="4" id="KW-1185">Reference proteome</keyword>
<accession>A0ABN9W1Z4</accession>
<feature type="compositionally biased region" description="Low complexity" evidence="1">
    <location>
        <begin position="71"/>
        <end position="83"/>
    </location>
</feature>
<keyword evidence="2" id="KW-0732">Signal</keyword>
<protein>
    <submittedName>
        <fullName evidence="3">Uncharacterized protein</fullName>
    </submittedName>
</protein>
<feature type="chain" id="PRO_5047323339" evidence="2">
    <location>
        <begin position="27"/>
        <end position="152"/>
    </location>
</feature>
<evidence type="ECO:0000313" key="4">
    <source>
        <dbReference type="Proteomes" id="UP001189429"/>
    </source>
</evidence>
<name>A0ABN9W1Z4_9DINO</name>
<feature type="region of interest" description="Disordered" evidence="1">
    <location>
        <begin position="71"/>
        <end position="90"/>
    </location>
</feature>